<name>A0ACC0AHJ3_CATRO</name>
<proteinExistence type="predicted"/>
<evidence type="ECO:0000313" key="2">
    <source>
        <dbReference type="Proteomes" id="UP001060085"/>
    </source>
</evidence>
<reference evidence="2" key="1">
    <citation type="journal article" date="2023" name="Nat. Plants">
        <title>Single-cell RNA sequencing provides a high-resolution roadmap for understanding the multicellular compartmentation of specialized metabolism.</title>
        <authorList>
            <person name="Sun S."/>
            <person name="Shen X."/>
            <person name="Li Y."/>
            <person name="Li Y."/>
            <person name="Wang S."/>
            <person name="Li R."/>
            <person name="Zhang H."/>
            <person name="Shen G."/>
            <person name="Guo B."/>
            <person name="Wei J."/>
            <person name="Xu J."/>
            <person name="St-Pierre B."/>
            <person name="Chen S."/>
            <person name="Sun C."/>
        </authorList>
    </citation>
    <scope>NUCLEOTIDE SEQUENCE [LARGE SCALE GENOMIC DNA]</scope>
</reference>
<organism evidence="1 2">
    <name type="scientific">Catharanthus roseus</name>
    <name type="common">Madagascar periwinkle</name>
    <name type="synonym">Vinca rosea</name>
    <dbReference type="NCBI Taxonomy" id="4058"/>
    <lineage>
        <taxon>Eukaryota</taxon>
        <taxon>Viridiplantae</taxon>
        <taxon>Streptophyta</taxon>
        <taxon>Embryophyta</taxon>
        <taxon>Tracheophyta</taxon>
        <taxon>Spermatophyta</taxon>
        <taxon>Magnoliopsida</taxon>
        <taxon>eudicotyledons</taxon>
        <taxon>Gunneridae</taxon>
        <taxon>Pentapetalae</taxon>
        <taxon>asterids</taxon>
        <taxon>lamiids</taxon>
        <taxon>Gentianales</taxon>
        <taxon>Apocynaceae</taxon>
        <taxon>Rauvolfioideae</taxon>
        <taxon>Vinceae</taxon>
        <taxon>Catharanthinae</taxon>
        <taxon>Catharanthus</taxon>
    </lineage>
</organism>
<dbReference type="EMBL" id="CM044706">
    <property type="protein sequence ID" value="KAI5659477.1"/>
    <property type="molecule type" value="Genomic_DNA"/>
</dbReference>
<dbReference type="Proteomes" id="UP001060085">
    <property type="component" value="Linkage Group LG06"/>
</dbReference>
<keyword evidence="2" id="KW-1185">Reference proteome</keyword>
<comment type="caution">
    <text evidence="1">The sequence shown here is derived from an EMBL/GenBank/DDBJ whole genome shotgun (WGS) entry which is preliminary data.</text>
</comment>
<protein>
    <submittedName>
        <fullName evidence="1">Uncharacterized protein</fullName>
    </submittedName>
</protein>
<accession>A0ACC0AHJ3</accession>
<sequence length="357" mass="40257">MSLQQQRKNGADIFPFDPQVYDPNQMGFNLNSSPLDLEQKKVMNNNCWAFCSNGTETKWRETDGKMNDIEVKKRSHGHTKICGRGHWRPNEDAKLKELVAQNGPQNWNLIAEKLQGRSGKSCRLRWFNQLDPRINKKAFTEDEEERLLAAHKMYGTKWALIAKLFPGRTDNSVKNQWHVIMSRKQREEENNSFYRTRRRKKLQQQASSMAACTNLSSSNNMDESAAAAASTCTDLSLTPSSTANKVHPTAPFFTGGSAGSSELHHFLGSSRIDHHHEEVMKLGIRVVQQGELLCRKGPIVVAKADAENNPFGHHYSDTKSEVSASSDSVANLYMNMNDKNSNRNLPLFIDFLGVGAF</sequence>
<evidence type="ECO:0000313" key="1">
    <source>
        <dbReference type="EMBL" id="KAI5659477.1"/>
    </source>
</evidence>
<gene>
    <name evidence="1" type="ORF">M9H77_28270</name>
</gene>